<dbReference type="PANTHER" id="PTHR32347">
    <property type="entry name" value="EFFLUX SYSTEM COMPONENT YKNX-RELATED"/>
    <property type="match status" value="1"/>
</dbReference>
<dbReference type="Gene3D" id="2.40.50.100">
    <property type="match status" value="1"/>
</dbReference>
<feature type="domain" description="CzcB-like C-terminal circularly permuted SH3-like" evidence="7">
    <location>
        <begin position="498"/>
        <end position="552"/>
    </location>
</feature>
<dbReference type="Pfam" id="PF25975">
    <property type="entry name" value="CzcB_C"/>
    <property type="match status" value="1"/>
</dbReference>
<dbReference type="InterPro" id="IPR058625">
    <property type="entry name" value="MdtA-like_BSH"/>
</dbReference>
<name>A0A1F6NL49_9BACT</name>
<sequence>MKKFLAFIIKHKVIAFLIVTALAGGGYWGYKKWFTSPATVRYITTAATRGALTTTVSGTGQVSMSDQVDVKPKASGDVIALLVKPAQEVKTGQVLARLDATGALKSVRDAATNLETARLALEKLKQPATDLEILQSENSLAAAIESKQQSEMTLAKSYDDGFNTVSAAFMDLPTILTGLQSMLYGSDFPNTTWWNIDWYVNQGVTANYDARDQTMRYREEVNAAYQAARKSYDASFVDYKAATRFSSTSTIETLIIETYNTMAVVSEAVKSANNFIDYIQDLIGNTSITLPTLVSTHQSSLDNFISTTNSDLMSLLSAKNTISNAKTAIISAGRSIAEKTASLANLKADVDPLDLRSQEIALAQKQNAMADAQSNLADYTVRAPFDGIMATVDTQVGGSASAGSSIGTLITKQRIASITLNEVDVAKVKVGQKAILTFDAIDGLSITGEVAQIDSLGAVSQGVVSYGVKITFDVQDDRIKGGMSVSANIILSSKPNIIMVPSAAVKNQNGESYVQVLVNGAPQKQVVTVGESNDTMIEIVSGVNESDAVVTQTITTGGATTATTNNNAAAGGANALRGAFQLGGGGGPGR</sequence>
<feature type="domain" description="YknX-like beta-barrel" evidence="8">
    <location>
        <begin position="419"/>
        <end position="489"/>
    </location>
</feature>
<accession>A0A1F6NL49</accession>
<dbReference type="Pfam" id="PF25917">
    <property type="entry name" value="BSH_RND"/>
    <property type="match status" value="1"/>
</dbReference>
<evidence type="ECO:0000313" key="9">
    <source>
        <dbReference type="EMBL" id="OGH84589.1"/>
    </source>
</evidence>
<evidence type="ECO:0000259" key="7">
    <source>
        <dbReference type="Pfam" id="PF25975"/>
    </source>
</evidence>
<keyword evidence="3 4" id="KW-0175">Coiled coil</keyword>
<dbReference type="GO" id="GO:0030313">
    <property type="term" value="C:cell envelope"/>
    <property type="evidence" value="ECO:0007669"/>
    <property type="project" value="UniProtKB-SubCell"/>
</dbReference>
<dbReference type="InterPro" id="IPR058636">
    <property type="entry name" value="Beta-barrel_YknX"/>
</dbReference>
<evidence type="ECO:0000256" key="5">
    <source>
        <dbReference type="SAM" id="Phobius"/>
    </source>
</evidence>
<organism evidence="9 10">
    <name type="scientific">Candidatus Magasanikbacteria bacterium RIFOXYA2_FULL_44_8</name>
    <dbReference type="NCBI Taxonomy" id="1798696"/>
    <lineage>
        <taxon>Bacteria</taxon>
        <taxon>Candidatus Magasanikiibacteriota</taxon>
    </lineage>
</organism>
<proteinExistence type="inferred from homology"/>
<feature type="transmembrane region" description="Helical" evidence="5">
    <location>
        <begin position="12"/>
        <end position="30"/>
    </location>
</feature>
<evidence type="ECO:0000256" key="2">
    <source>
        <dbReference type="ARBA" id="ARBA00009477"/>
    </source>
</evidence>
<evidence type="ECO:0000256" key="4">
    <source>
        <dbReference type="SAM" id="Coils"/>
    </source>
</evidence>
<dbReference type="GO" id="GO:0022857">
    <property type="term" value="F:transmembrane transporter activity"/>
    <property type="evidence" value="ECO:0007669"/>
    <property type="project" value="InterPro"/>
</dbReference>
<dbReference type="Proteomes" id="UP000177803">
    <property type="component" value="Unassembled WGS sequence"/>
</dbReference>
<keyword evidence="5" id="KW-0472">Membrane</keyword>
<dbReference type="SUPFAM" id="SSF111369">
    <property type="entry name" value="HlyD-like secretion proteins"/>
    <property type="match status" value="1"/>
</dbReference>
<evidence type="ECO:0000313" key="10">
    <source>
        <dbReference type="Proteomes" id="UP000177803"/>
    </source>
</evidence>
<evidence type="ECO:0000256" key="1">
    <source>
        <dbReference type="ARBA" id="ARBA00004196"/>
    </source>
</evidence>
<comment type="subcellular location">
    <subcellularLocation>
        <location evidence="1">Cell envelope</location>
    </subcellularLocation>
</comment>
<dbReference type="GO" id="GO:0016020">
    <property type="term" value="C:membrane"/>
    <property type="evidence" value="ECO:0007669"/>
    <property type="project" value="InterPro"/>
</dbReference>
<gene>
    <name evidence="9" type="ORF">A2261_03060</name>
</gene>
<reference evidence="9 10" key="1">
    <citation type="journal article" date="2016" name="Nat. Commun.">
        <title>Thousands of microbial genomes shed light on interconnected biogeochemical processes in an aquifer system.</title>
        <authorList>
            <person name="Anantharaman K."/>
            <person name="Brown C.T."/>
            <person name="Hug L.A."/>
            <person name="Sharon I."/>
            <person name="Castelle C.J."/>
            <person name="Probst A.J."/>
            <person name="Thomas B.C."/>
            <person name="Singh A."/>
            <person name="Wilkins M.J."/>
            <person name="Karaoz U."/>
            <person name="Brodie E.L."/>
            <person name="Williams K.H."/>
            <person name="Hubbard S.S."/>
            <person name="Banfield J.F."/>
        </authorList>
    </citation>
    <scope>NUCLEOTIDE SEQUENCE [LARGE SCALE GENOMIC DNA]</scope>
</reference>
<dbReference type="Gene3D" id="6.20.50.140">
    <property type="match status" value="1"/>
</dbReference>
<evidence type="ECO:0000256" key="3">
    <source>
        <dbReference type="ARBA" id="ARBA00023054"/>
    </source>
</evidence>
<dbReference type="AlphaFoldDB" id="A0A1F6NL49"/>
<dbReference type="Pfam" id="PF25990">
    <property type="entry name" value="Beta-barrel_YknX"/>
    <property type="match status" value="1"/>
</dbReference>
<dbReference type="InterPro" id="IPR058649">
    <property type="entry name" value="CzcB_C"/>
</dbReference>
<keyword evidence="5" id="KW-0812">Transmembrane</keyword>
<evidence type="ECO:0000259" key="8">
    <source>
        <dbReference type="Pfam" id="PF25990"/>
    </source>
</evidence>
<comment type="similarity">
    <text evidence="2">Belongs to the membrane fusion protein (MFP) (TC 8.A.1) family.</text>
</comment>
<dbReference type="InterPro" id="IPR006143">
    <property type="entry name" value="RND_pump_MFP"/>
</dbReference>
<evidence type="ECO:0000259" key="6">
    <source>
        <dbReference type="Pfam" id="PF25917"/>
    </source>
</evidence>
<keyword evidence="5" id="KW-1133">Transmembrane helix</keyword>
<dbReference type="InterPro" id="IPR050465">
    <property type="entry name" value="UPF0194_transport"/>
</dbReference>
<dbReference type="EMBL" id="MFQR01000012">
    <property type="protein sequence ID" value="OGH84589.1"/>
    <property type="molecule type" value="Genomic_DNA"/>
</dbReference>
<feature type="coiled-coil region" evidence="4">
    <location>
        <begin position="355"/>
        <end position="382"/>
    </location>
</feature>
<comment type="caution">
    <text evidence="9">The sequence shown here is derived from an EMBL/GenBank/DDBJ whole genome shotgun (WGS) entry which is preliminary data.</text>
</comment>
<dbReference type="Gene3D" id="1.10.287.470">
    <property type="entry name" value="Helix hairpin bin"/>
    <property type="match status" value="1"/>
</dbReference>
<dbReference type="Gene3D" id="2.40.30.170">
    <property type="match status" value="1"/>
</dbReference>
<dbReference type="NCBIfam" id="TIGR01730">
    <property type="entry name" value="RND_mfp"/>
    <property type="match status" value="1"/>
</dbReference>
<protein>
    <submittedName>
        <fullName evidence="9">Uncharacterized protein</fullName>
    </submittedName>
</protein>
<feature type="domain" description="Multidrug resistance protein MdtA-like barrel-sandwich hybrid" evidence="6">
    <location>
        <begin position="67"/>
        <end position="409"/>
    </location>
</feature>